<dbReference type="EMBL" id="ADLK01000018">
    <property type="protein sequence ID" value="KMW20847.1"/>
    <property type="molecule type" value="Genomic_DNA"/>
</dbReference>
<evidence type="ECO:0000313" key="5">
    <source>
        <dbReference type="Proteomes" id="UP000037392"/>
    </source>
</evidence>
<feature type="binding site" evidence="3">
    <location>
        <position position="166"/>
    </location>
    <ligand>
        <name>Fe cation</name>
        <dbReference type="ChEBI" id="CHEBI:24875"/>
    </ligand>
</feature>
<feature type="binding site" evidence="3">
    <location>
        <position position="162"/>
    </location>
    <ligand>
        <name>Fe cation</name>
        <dbReference type="ChEBI" id="CHEBI:24875"/>
    </ligand>
</feature>
<comment type="function">
    <text evidence="3">Removes the formyl group from the N-terminal Met of newly synthesized proteins. Requires at least a dipeptide for an efficient rate of reaction. N-terminal L-methionine is a prerequisite for activity but the enzyme has broad specificity at other positions.</text>
</comment>
<comment type="caution">
    <text evidence="4">The sequence shown here is derived from an EMBL/GenBank/DDBJ whole genome shotgun (WGS) entry which is preliminary data.</text>
</comment>
<accession>A0A0J9C6U0</accession>
<reference evidence="4 5" key="1">
    <citation type="submission" date="2011-04" db="EMBL/GenBank/DDBJ databases">
        <title>The Genome Sequence of Clostridium citroniae WAL-19142.</title>
        <authorList>
            <consortium name="The Broad Institute Genome Sequencing Platform"/>
            <person name="Earl A."/>
            <person name="Ward D."/>
            <person name="Feldgarden M."/>
            <person name="Gevers D."/>
            <person name="Warren Y.A."/>
            <person name="Tyrrell K.L."/>
            <person name="Citron D.M."/>
            <person name="Goldstein E.J."/>
            <person name="Daigneault M."/>
            <person name="Allen-Vercoe E."/>
            <person name="Young S.K."/>
            <person name="Zeng Q."/>
            <person name="Gargeya S."/>
            <person name="Fitzgerald M."/>
            <person name="Haas B."/>
            <person name="Abouelleil A."/>
            <person name="Alvarado L."/>
            <person name="Arachchi H.M."/>
            <person name="Berlin A."/>
            <person name="Brown A."/>
            <person name="Chapman S.B."/>
            <person name="Chen Z."/>
            <person name="Dunbar C."/>
            <person name="Freedman E."/>
            <person name="Gearin G."/>
            <person name="Gellesch M."/>
            <person name="Goldberg J."/>
            <person name="Griggs A."/>
            <person name="Gujja S."/>
            <person name="Heilman E.R."/>
            <person name="Heiman D."/>
            <person name="Howarth C."/>
            <person name="Larson L."/>
            <person name="Lui A."/>
            <person name="MacDonald P.J."/>
            <person name="Mehta T."/>
            <person name="Montmayeur A."/>
            <person name="Murphy C."/>
            <person name="Neiman D."/>
            <person name="Pearson M."/>
            <person name="Priest M."/>
            <person name="Roberts A."/>
            <person name="Saif S."/>
            <person name="Shea T."/>
            <person name="Shenoy N."/>
            <person name="Sisk P."/>
            <person name="Stolte C."/>
            <person name="Sykes S."/>
            <person name="White J."/>
            <person name="Yandava C."/>
            <person name="Wortman J."/>
            <person name="Nusbaum C."/>
            <person name="Birren B."/>
        </authorList>
    </citation>
    <scope>NUCLEOTIDE SEQUENCE [LARGE SCALE GENOMIC DNA]</scope>
    <source>
        <strain evidence="4 5">WAL-19142</strain>
    </source>
</reference>
<dbReference type="InterPro" id="IPR036821">
    <property type="entry name" value="Peptide_deformylase_sf"/>
</dbReference>
<sequence>MASYGLRGCRTDEAVPHWNTENKGADTMEKTILLLGNPDLYQVCEEVKQEELEQMKSLKKDLRDTLLGFRTRYGAGRAIAAPQIGVRKRVIYRHLDTEILFINPWLEFPDEEEMEVLDDCMSFPDLLVKVRRRRRCIIHYRDEQWNECAMKLEGDMSELLQHEYDHLDGILATMRAVDQRAFVMKTH</sequence>
<dbReference type="PATRIC" id="fig|742734.4.peg.2044"/>
<evidence type="ECO:0000256" key="2">
    <source>
        <dbReference type="ARBA" id="ARBA00023004"/>
    </source>
</evidence>
<evidence type="ECO:0000256" key="3">
    <source>
        <dbReference type="HAMAP-Rule" id="MF_00163"/>
    </source>
</evidence>
<dbReference type="PANTHER" id="PTHR10458">
    <property type="entry name" value="PEPTIDE DEFORMYLASE"/>
    <property type="match status" value="1"/>
</dbReference>
<dbReference type="GO" id="GO:0006412">
    <property type="term" value="P:translation"/>
    <property type="evidence" value="ECO:0007669"/>
    <property type="project" value="UniProtKB-UniRule"/>
</dbReference>
<name>A0A0J9C6U0_9FIRM</name>
<comment type="similarity">
    <text evidence="1 3">Belongs to the polypeptide deformylase family.</text>
</comment>
<dbReference type="InterPro" id="IPR023635">
    <property type="entry name" value="Peptide_deformylase"/>
</dbReference>
<keyword evidence="3" id="KW-0648">Protein biosynthesis</keyword>
<feature type="binding site" evidence="3">
    <location>
        <position position="120"/>
    </location>
    <ligand>
        <name>Fe cation</name>
        <dbReference type="ChEBI" id="CHEBI:24875"/>
    </ligand>
</feature>
<organism evidence="4 5">
    <name type="scientific">[Clostridium] citroniae WAL-19142</name>
    <dbReference type="NCBI Taxonomy" id="742734"/>
    <lineage>
        <taxon>Bacteria</taxon>
        <taxon>Bacillati</taxon>
        <taxon>Bacillota</taxon>
        <taxon>Clostridia</taxon>
        <taxon>Lachnospirales</taxon>
        <taxon>Lachnospiraceae</taxon>
        <taxon>Enterocloster</taxon>
    </lineage>
</organism>
<dbReference type="SUPFAM" id="SSF56420">
    <property type="entry name" value="Peptide deformylase"/>
    <property type="match status" value="1"/>
</dbReference>
<comment type="cofactor">
    <cofactor evidence="3">
        <name>Fe(2+)</name>
        <dbReference type="ChEBI" id="CHEBI:29033"/>
    </cofactor>
    <text evidence="3">Binds 1 Fe(2+) ion.</text>
</comment>
<keyword evidence="2 3" id="KW-0408">Iron</keyword>
<keyword evidence="3" id="KW-0378">Hydrolase</keyword>
<evidence type="ECO:0000256" key="1">
    <source>
        <dbReference type="ARBA" id="ARBA00010759"/>
    </source>
</evidence>
<dbReference type="Proteomes" id="UP000037392">
    <property type="component" value="Unassembled WGS sequence"/>
</dbReference>
<dbReference type="PRINTS" id="PR01576">
    <property type="entry name" value="PDEFORMYLASE"/>
</dbReference>
<proteinExistence type="inferred from homology"/>
<dbReference type="PIRSF" id="PIRSF004749">
    <property type="entry name" value="Pep_def"/>
    <property type="match status" value="1"/>
</dbReference>
<feature type="active site" evidence="3">
    <location>
        <position position="163"/>
    </location>
</feature>
<dbReference type="GO" id="GO:0042586">
    <property type="term" value="F:peptide deformylase activity"/>
    <property type="evidence" value="ECO:0007669"/>
    <property type="project" value="UniProtKB-UniRule"/>
</dbReference>
<dbReference type="Gene3D" id="3.90.45.10">
    <property type="entry name" value="Peptide deformylase"/>
    <property type="match status" value="1"/>
</dbReference>
<evidence type="ECO:0000313" key="4">
    <source>
        <dbReference type="EMBL" id="KMW20847.1"/>
    </source>
</evidence>
<dbReference type="HAMAP" id="MF_00163">
    <property type="entry name" value="Pep_deformylase"/>
    <property type="match status" value="1"/>
</dbReference>
<gene>
    <name evidence="3" type="primary">def</name>
    <name evidence="4" type="ORF">HMPREF9470_01906</name>
</gene>
<dbReference type="GO" id="GO:0046872">
    <property type="term" value="F:metal ion binding"/>
    <property type="evidence" value="ECO:0007669"/>
    <property type="project" value="UniProtKB-KW"/>
</dbReference>
<comment type="catalytic activity">
    <reaction evidence="3">
        <text>N-terminal N-formyl-L-methionyl-[peptide] + H2O = N-terminal L-methionyl-[peptide] + formate</text>
        <dbReference type="Rhea" id="RHEA:24420"/>
        <dbReference type="Rhea" id="RHEA-COMP:10639"/>
        <dbReference type="Rhea" id="RHEA-COMP:10640"/>
        <dbReference type="ChEBI" id="CHEBI:15377"/>
        <dbReference type="ChEBI" id="CHEBI:15740"/>
        <dbReference type="ChEBI" id="CHEBI:49298"/>
        <dbReference type="ChEBI" id="CHEBI:64731"/>
        <dbReference type="EC" id="3.5.1.88"/>
    </reaction>
</comment>
<protein>
    <recommendedName>
        <fullName evidence="3">Peptide deformylase</fullName>
        <shortName evidence="3">PDF</shortName>
        <ecNumber evidence="3">3.5.1.88</ecNumber>
    </recommendedName>
    <alternativeName>
        <fullName evidence="3">Polypeptide deformylase</fullName>
    </alternativeName>
</protein>
<dbReference type="Pfam" id="PF01327">
    <property type="entry name" value="Pep_deformylase"/>
    <property type="match status" value="1"/>
</dbReference>
<dbReference type="PANTHER" id="PTHR10458:SF22">
    <property type="entry name" value="PEPTIDE DEFORMYLASE"/>
    <property type="match status" value="1"/>
</dbReference>
<dbReference type="EC" id="3.5.1.88" evidence="3"/>
<keyword evidence="3" id="KW-0479">Metal-binding</keyword>
<dbReference type="AlphaFoldDB" id="A0A0J9C6U0"/>